<comment type="caution">
    <text evidence="2">The sequence shown here is derived from an EMBL/GenBank/DDBJ whole genome shotgun (WGS) entry which is preliminary data.</text>
</comment>
<dbReference type="OrthoDB" id="4232626at2759"/>
<reference evidence="2 3" key="1">
    <citation type="submission" date="2019-08" db="EMBL/GenBank/DDBJ databases">
        <title>The genome sequence of a newly discovered highly antifungal drug resistant Aspergillus species, Aspergillus tanneri NIH 1004.</title>
        <authorList>
            <person name="Mounaud S."/>
            <person name="Singh I."/>
            <person name="Joardar V."/>
            <person name="Pakala S."/>
            <person name="Pakala S."/>
            <person name="Venepally P."/>
            <person name="Chung J.K."/>
            <person name="Losada L."/>
            <person name="Nierman W.C."/>
        </authorList>
    </citation>
    <scope>NUCLEOTIDE SEQUENCE [LARGE SCALE GENOMIC DNA]</scope>
    <source>
        <strain evidence="2 3">NIH1004</strain>
    </source>
</reference>
<dbReference type="EMBL" id="QUQM01000004">
    <property type="protein sequence ID" value="KAA8647707.1"/>
    <property type="molecule type" value="Genomic_DNA"/>
</dbReference>
<feature type="region of interest" description="Disordered" evidence="1">
    <location>
        <begin position="1"/>
        <end position="42"/>
    </location>
</feature>
<evidence type="ECO:0000313" key="3">
    <source>
        <dbReference type="Proteomes" id="UP000324241"/>
    </source>
</evidence>
<evidence type="ECO:0000313" key="2">
    <source>
        <dbReference type="EMBL" id="KAA8647707.1"/>
    </source>
</evidence>
<feature type="region of interest" description="Disordered" evidence="1">
    <location>
        <begin position="186"/>
        <end position="220"/>
    </location>
</feature>
<name>A0A5M9MZ78_9EURO</name>
<proteinExistence type="predicted"/>
<accession>A0A5M9MZ78</accession>
<evidence type="ECO:0000256" key="1">
    <source>
        <dbReference type="SAM" id="MobiDB-lite"/>
    </source>
</evidence>
<dbReference type="VEuPathDB" id="FungiDB:EYZ11_012653"/>
<sequence length="438" mass="50718">MSGWERTPSYAPTPGDFGRERTPSVYCPSPNHTYGEPSTPLRRTGSGRLGFLDEAEFNSGGTYDEDHPSSIYYLIEWKVTLNNRFLAKDTEQDLVFRPSWYWQQIKEKAERIVQRKKTRNQRVRSDDTTIIVSVNDRSQRDLTKRFENTDINWTSVEKQLLQWENLFRQGKKLRLFITINYIEDSNPSPSKTDKRGTTSTTNRMLRDLDDQVNAEDSSGQPSVWRDVYRKMRCPGPPCHHEGQYCWLDPVGRKHYKLRTHHMRALVKYVQQGGILDTHDDIPDTIRDQLYAEERQRTEKRQKALDRSASGSVYPPININVGPTQASITPHNYAETTPSTQADSVDIPGPIEVAVEEYTNWHLTQVSTENFRENIRKARDVVLENCLDLGQLLNPNIGPDFFVKEGVKIGVAYRFVSDTKKWLSHRKSKRAEDYEDISD</sequence>
<protein>
    <submittedName>
        <fullName evidence="2">Uncharacterized protein</fullName>
    </submittedName>
</protein>
<organism evidence="2 3">
    <name type="scientific">Aspergillus tanneri</name>
    <dbReference type="NCBI Taxonomy" id="1220188"/>
    <lineage>
        <taxon>Eukaryota</taxon>
        <taxon>Fungi</taxon>
        <taxon>Dikarya</taxon>
        <taxon>Ascomycota</taxon>
        <taxon>Pezizomycotina</taxon>
        <taxon>Eurotiomycetes</taxon>
        <taxon>Eurotiomycetidae</taxon>
        <taxon>Eurotiales</taxon>
        <taxon>Aspergillaceae</taxon>
        <taxon>Aspergillus</taxon>
        <taxon>Aspergillus subgen. Circumdati</taxon>
    </lineage>
</organism>
<dbReference type="RefSeq" id="XP_033427068.1">
    <property type="nucleotide sequence ID" value="XM_033571036.1"/>
</dbReference>
<gene>
    <name evidence="2" type="ORF">ATNIH1004_006404</name>
</gene>
<dbReference type="AlphaFoldDB" id="A0A5M9MZ78"/>
<dbReference type="Proteomes" id="UP000324241">
    <property type="component" value="Unassembled WGS sequence"/>
</dbReference>
<dbReference type="GeneID" id="54329106"/>
<dbReference type="VEuPathDB" id="FungiDB:EYZ11_005759"/>